<gene>
    <name evidence="1" type="ORF">ACOLOM_LOCUS9648</name>
</gene>
<comment type="caution">
    <text evidence="1">The sequence shown here is derived from an EMBL/GenBank/DDBJ whole genome shotgun (WGS) entry which is preliminary data.</text>
</comment>
<proteinExistence type="predicted"/>
<dbReference type="Proteomes" id="UP000789525">
    <property type="component" value="Unassembled WGS sequence"/>
</dbReference>
<evidence type="ECO:0000313" key="1">
    <source>
        <dbReference type="EMBL" id="CAG8687102.1"/>
    </source>
</evidence>
<accession>A0ACA9P3G9</accession>
<reference evidence="1" key="1">
    <citation type="submission" date="2021-06" db="EMBL/GenBank/DDBJ databases">
        <authorList>
            <person name="Kallberg Y."/>
            <person name="Tangrot J."/>
            <person name="Rosling A."/>
        </authorList>
    </citation>
    <scope>NUCLEOTIDE SEQUENCE</scope>
    <source>
        <strain evidence="1">CL356</strain>
    </source>
</reference>
<protein>
    <submittedName>
        <fullName evidence="1">9638_t:CDS:1</fullName>
    </submittedName>
</protein>
<name>A0ACA9P3G9_9GLOM</name>
<feature type="non-terminal residue" evidence="1">
    <location>
        <position position="1"/>
    </location>
</feature>
<evidence type="ECO:0000313" key="2">
    <source>
        <dbReference type="Proteomes" id="UP000789525"/>
    </source>
</evidence>
<dbReference type="EMBL" id="CAJVPT010028570">
    <property type="protein sequence ID" value="CAG8687102.1"/>
    <property type="molecule type" value="Genomic_DNA"/>
</dbReference>
<organism evidence="1 2">
    <name type="scientific">Acaulospora colombiana</name>
    <dbReference type="NCBI Taxonomy" id="27376"/>
    <lineage>
        <taxon>Eukaryota</taxon>
        <taxon>Fungi</taxon>
        <taxon>Fungi incertae sedis</taxon>
        <taxon>Mucoromycota</taxon>
        <taxon>Glomeromycotina</taxon>
        <taxon>Glomeromycetes</taxon>
        <taxon>Diversisporales</taxon>
        <taxon>Acaulosporaceae</taxon>
        <taxon>Acaulospora</taxon>
    </lineage>
</organism>
<sequence length="178" mass="19266">AQGKEIFNRSRLPVEMLAHVWALADGDKSGNLTLSEFIIAMYLIKYLMDKKPKQLPAFVPPWLLAEASKGGSNTAPTLSNGMTTLYPAPAGPPPNHNRSQSQPPQPSLLDADDATIDAIARPATTSPRPGAPNLGSIHGRSRSDYLNRPTPPPPLPHRVSDDAPPPYVEWEPSPRVQV</sequence>
<keyword evidence="2" id="KW-1185">Reference proteome</keyword>